<dbReference type="AlphaFoldDB" id="A0AAD7EPT1"/>
<dbReference type="Pfam" id="PF02410">
    <property type="entry name" value="RsfS"/>
    <property type="match status" value="1"/>
</dbReference>
<evidence type="ECO:0000313" key="3">
    <source>
        <dbReference type="Proteomes" id="UP001218218"/>
    </source>
</evidence>
<accession>A0AAD7EPT1</accession>
<dbReference type="InterPro" id="IPR043519">
    <property type="entry name" value="NT_sf"/>
</dbReference>
<name>A0AAD7EPT1_9AGAR</name>
<organism evidence="2 3">
    <name type="scientific">Mycena albidolilacea</name>
    <dbReference type="NCBI Taxonomy" id="1033008"/>
    <lineage>
        <taxon>Eukaryota</taxon>
        <taxon>Fungi</taxon>
        <taxon>Dikarya</taxon>
        <taxon>Basidiomycota</taxon>
        <taxon>Agaricomycotina</taxon>
        <taxon>Agaricomycetes</taxon>
        <taxon>Agaricomycetidae</taxon>
        <taxon>Agaricales</taxon>
        <taxon>Marasmiineae</taxon>
        <taxon>Mycenaceae</taxon>
        <taxon>Mycena</taxon>
    </lineage>
</organism>
<feature type="region of interest" description="Disordered" evidence="1">
    <location>
        <begin position="24"/>
        <end position="47"/>
    </location>
</feature>
<dbReference type="Gene3D" id="3.30.460.10">
    <property type="entry name" value="Beta Polymerase, domain 2"/>
    <property type="match status" value="1"/>
</dbReference>
<comment type="caution">
    <text evidence="2">The sequence shown here is derived from an EMBL/GenBank/DDBJ whole genome shotgun (WGS) entry which is preliminary data.</text>
</comment>
<sequence length="189" mass="21478">MFCKRRLLSTVPWFVDPAPREAARFTRPQPPHLRLTEPLPLPADTPQPLRDLHAQLVQSPLLDPTTLVISQPRSLPEGPALPHREPQGRRKRNGTYHGESIYDVPGSLWSWIVMAQVKEGTENKGAIESVVRVVRKTLLGVRPPLPIPPNAKQRVNNGWAMIDAGSFAVHVLSKQARERYFPPERYDRW</sequence>
<feature type="region of interest" description="Disordered" evidence="1">
    <location>
        <begin position="70"/>
        <end position="97"/>
    </location>
</feature>
<evidence type="ECO:0000313" key="2">
    <source>
        <dbReference type="EMBL" id="KAJ7343563.1"/>
    </source>
</evidence>
<gene>
    <name evidence="2" type="ORF">DFH08DRAFT_873047</name>
</gene>
<evidence type="ECO:0000256" key="1">
    <source>
        <dbReference type="SAM" id="MobiDB-lite"/>
    </source>
</evidence>
<protein>
    <submittedName>
        <fullName evidence="2">Uncharacterized protein</fullName>
    </submittedName>
</protein>
<proteinExistence type="predicted"/>
<dbReference type="EMBL" id="JARIHO010000023">
    <property type="protein sequence ID" value="KAJ7343563.1"/>
    <property type="molecule type" value="Genomic_DNA"/>
</dbReference>
<keyword evidence="3" id="KW-1185">Reference proteome</keyword>
<reference evidence="2" key="1">
    <citation type="submission" date="2023-03" db="EMBL/GenBank/DDBJ databases">
        <title>Massive genome expansion in bonnet fungi (Mycena s.s.) driven by repeated elements and novel gene families across ecological guilds.</title>
        <authorList>
            <consortium name="Lawrence Berkeley National Laboratory"/>
            <person name="Harder C.B."/>
            <person name="Miyauchi S."/>
            <person name="Viragh M."/>
            <person name="Kuo A."/>
            <person name="Thoen E."/>
            <person name="Andreopoulos B."/>
            <person name="Lu D."/>
            <person name="Skrede I."/>
            <person name="Drula E."/>
            <person name="Henrissat B."/>
            <person name="Morin E."/>
            <person name="Kohler A."/>
            <person name="Barry K."/>
            <person name="LaButti K."/>
            <person name="Morin E."/>
            <person name="Salamov A."/>
            <person name="Lipzen A."/>
            <person name="Mereny Z."/>
            <person name="Hegedus B."/>
            <person name="Baldrian P."/>
            <person name="Stursova M."/>
            <person name="Weitz H."/>
            <person name="Taylor A."/>
            <person name="Grigoriev I.V."/>
            <person name="Nagy L.G."/>
            <person name="Martin F."/>
            <person name="Kauserud H."/>
        </authorList>
    </citation>
    <scope>NUCLEOTIDE SEQUENCE</scope>
    <source>
        <strain evidence="2">CBHHK002</strain>
    </source>
</reference>
<dbReference type="Proteomes" id="UP001218218">
    <property type="component" value="Unassembled WGS sequence"/>
</dbReference>